<dbReference type="SUPFAM" id="SSF55021">
    <property type="entry name" value="ACT-like"/>
    <property type="match status" value="1"/>
</dbReference>
<dbReference type="InterPro" id="IPR018042">
    <property type="entry name" value="Aspartate_kinase_CS"/>
</dbReference>
<sequence>MKPIIVQKFGGSSLAEIRQIQQAARIVGRARVDGFAPVVCVSARGDTTDRLTAEALLFGSVGAVGARELDQLLATGEVASAACMALALNSQQIPAVSLAGHQAGIAAAPSGGESRIASIDTDRMARLVEAGTVVVVAGFQGVDALGDTRTLGRGGSDTTAVALAAALGAHVCEIYTDVAGVYTADPRTVPGATVLPEIPPQVMGEMAISGARVLHARAVELAAVHHITLTVGTPASRVPGTVIPGRSTTMLEGSGFVVAVTHDSPIIRVLVRNEGRAHGLGRLLVDLLSEHRIPLDFMAWSGEAADGASAGFVVRADREDDIRAAMLEASRKHGFSYALDAGMGRVSLVGVGLLNRPDYTARALRALSDLGTDAEWVATTQSRTSVLVPEPHVGEAAAALHEEFALGKPHPAPLDDRPLTTTVQSREEESDR</sequence>
<comment type="function">
    <text evidence="1">Catalyzes the phosphorylation of the beta-carboxyl group of aspartic acid with ATP to yield 4-phospho-L-aspartate, which is involved in the branched biosynthetic pathway leading to the biosynthesis of amino acids lysine, threonine, isoleucine and methionine.</text>
</comment>
<evidence type="ECO:0000256" key="13">
    <source>
        <dbReference type="ARBA" id="ARBA00022915"/>
    </source>
</evidence>
<dbReference type="PIRSF" id="PIRSF000726">
    <property type="entry name" value="Asp_kin"/>
    <property type="match status" value="1"/>
</dbReference>
<dbReference type="PROSITE" id="PS00324">
    <property type="entry name" value="ASPARTOKINASE"/>
    <property type="match status" value="1"/>
</dbReference>
<evidence type="ECO:0000256" key="1">
    <source>
        <dbReference type="ARBA" id="ARBA00002843"/>
    </source>
</evidence>
<evidence type="ECO:0000256" key="18">
    <source>
        <dbReference type="SAM" id="MobiDB-lite"/>
    </source>
</evidence>
<dbReference type="PANTHER" id="PTHR21499:SF3">
    <property type="entry name" value="ASPARTOKINASE"/>
    <property type="match status" value="1"/>
</dbReference>
<dbReference type="PANTHER" id="PTHR21499">
    <property type="entry name" value="ASPARTATE KINASE"/>
    <property type="match status" value="1"/>
</dbReference>
<comment type="pathway">
    <text evidence="2 17">Amino-acid biosynthesis; L-lysine biosynthesis via DAP pathway; (S)-tetrahydrodipicolinate from L-aspartate: step 1/4.</text>
</comment>
<dbReference type="InterPro" id="IPR005260">
    <property type="entry name" value="Asp_kin_monofn"/>
</dbReference>
<dbReference type="InterPro" id="IPR001341">
    <property type="entry name" value="Asp_kinase"/>
</dbReference>
<feature type="domain" description="Aspartate/glutamate/uridylate kinase" evidence="19">
    <location>
        <begin position="4"/>
        <end position="229"/>
    </location>
</feature>
<comment type="catalytic activity">
    <reaction evidence="15 16">
        <text>L-aspartate + ATP = 4-phospho-L-aspartate + ADP</text>
        <dbReference type="Rhea" id="RHEA:23776"/>
        <dbReference type="ChEBI" id="CHEBI:29991"/>
        <dbReference type="ChEBI" id="CHEBI:30616"/>
        <dbReference type="ChEBI" id="CHEBI:57535"/>
        <dbReference type="ChEBI" id="CHEBI:456216"/>
        <dbReference type="EC" id="2.7.2.4"/>
    </reaction>
</comment>
<evidence type="ECO:0000256" key="7">
    <source>
        <dbReference type="ARBA" id="ARBA00016273"/>
    </source>
</evidence>
<evidence type="ECO:0000256" key="15">
    <source>
        <dbReference type="ARBA" id="ARBA00047872"/>
    </source>
</evidence>
<name>A0ABW3BDQ8_9ACTN</name>
<evidence type="ECO:0000256" key="12">
    <source>
        <dbReference type="ARBA" id="ARBA00022840"/>
    </source>
</evidence>
<dbReference type="EMBL" id="JBHTHR010000142">
    <property type="protein sequence ID" value="MFD0801061.1"/>
    <property type="molecule type" value="Genomic_DNA"/>
</dbReference>
<dbReference type="EC" id="2.7.2.4" evidence="6 16"/>
<dbReference type="Gene3D" id="3.40.1160.10">
    <property type="entry name" value="Acetylglutamate kinase-like"/>
    <property type="match status" value="1"/>
</dbReference>
<feature type="domain" description="Aspartokinase ACT" evidence="20">
    <location>
        <begin position="346"/>
        <end position="404"/>
    </location>
</feature>
<protein>
    <recommendedName>
        <fullName evidence="7 16">Aspartokinase</fullName>
        <ecNumber evidence="6 16">2.7.2.4</ecNumber>
    </recommendedName>
</protein>
<comment type="pathway">
    <text evidence="4 17">Amino-acid biosynthesis; L-threonine biosynthesis; L-threonine from L-aspartate: step 1/5.</text>
</comment>
<evidence type="ECO:0000256" key="9">
    <source>
        <dbReference type="ARBA" id="ARBA00022679"/>
    </source>
</evidence>
<dbReference type="NCBIfam" id="TIGR00657">
    <property type="entry name" value="asp_kinases"/>
    <property type="match status" value="1"/>
</dbReference>
<evidence type="ECO:0000313" key="21">
    <source>
        <dbReference type="EMBL" id="MFD0801061.1"/>
    </source>
</evidence>
<dbReference type="SUPFAM" id="SSF53633">
    <property type="entry name" value="Carbamate kinase-like"/>
    <property type="match status" value="1"/>
</dbReference>
<evidence type="ECO:0000259" key="20">
    <source>
        <dbReference type="Pfam" id="PF22468"/>
    </source>
</evidence>
<keyword evidence="9 16" id="KW-0808">Transferase</keyword>
<keyword evidence="11 16" id="KW-0418">Kinase</keyword>
<dbReference type="Pfam" id="PF00696">
    <property type="entry name" value="AA_kinase"/>
    <property type="match status" value="1"/>
</dbReference>
<keyword evidence="12" id="KW-0067">ATP-binding</keyword>
<evidence type="ECO:0000256" key="4">
    <source>
        <dbReference type="ARBA" id="ARBA00005139"/>
    </source>
</evidence>
<keyword evidence="22" id="KW-1185">Reference proteome</keyword>
<evidence type="ECO:0000259" key="19">
    <source>
        <dbReference type="Pfam" id="PF00696"/>
    </source>
</evidence>
<evidence type="ECO:0000313" key="22">
    <source>
        <dbReference type="Proteomes" id="UP001596956"/>
    </source>
</evidence>
<evidence type="ECO:0000256" key="6">
    <source>
        <dbReference type="ARBA" id="ARBA00013059"/>
    </source>
</evidence>
<proteinExistence type="inferred from homology"/>
<organism evidence="21 22">
    <name type="scientific">Streptomonospora algeriensis</name>
    <dbReference type="NCBI Taxonomy" id="995084"/>
    <lineage>
        <taxon>Bacteria</taxon>
        <taxon>Bacillati</taxon>
        <taxon>Actinomycetota</taxon>
        <taxon>Actinomycetes</taxon>
        <taxon>Streptosporangiales</taxon>
        <taxon>Nocardiopsidaceae</taxon>
        <taxon>Streptomonospora</taxon>
    </lineage>
</organism>
<dbReference type="InterPro" id="IPR045865">
    <property type="entry name" value="ACT-like_dom_sf"/>
</dbReference>
<accession>A0ABW3BDQ8</accession>
<evidence type="ECO:0000256" key="10">
    <source>
        <dbReference type="ARBA" id="ARBA00022741"/>
    </source>
</evidence>
<keyword evidence="10" id="KW-0547">Nucleotide-binding</keyword>
<evidence type="ECO:0000256" key="11">
    <source>
        <dbReference type="ARBA" id="ARBA00022777"/>
    </source>
</evidence>
<feature type="region of interest" description="Disordered" evidence="18">
    <location>
        <begin position="407"/>
        <end position="432"/>
    </location>
</feature>
<dbReference type="Gene3D" id="3.30.2130.10">
    <property type="entry name" value="VC0802-like"/>
    <property type="match status" value="1"/>
</dbReference>
<comment type="similarity">
    <text evidence="5 16">Belongs to the aspartokinase family.</text>
</comment>
<reference evidence="22" key="1">
    <citation type="journal article" date="2019" name="Int. J. Syst. Evol. Microbiol.">
        <title>The Global Catalogue of Microorganisms (GCM) 10K type strain sequencing project: providing services to taxonomists for standard genome sequencing and annotation.</title>
        <authorList>
            <consortium name="The Broad Institute Genomics Platform"/>
            <consortium name="The Broad Institute Genome Sequencing Center for Infectious Disease"/>
            <person name="Wu L."/>
            <person name="Ma J."/>
        </authorList>
    </citation>
    <scope>NUCLEOTIDE SEQUENCE [LARGE SCALE GENOMIC DNA]</scope>
    <source>
        <strain evidence="22">CCUG 63369</strain>
    </source>
</reference>
<evidence type="ECO:0000256" key="8">
    <source>
        <dbReference type="ARBA" id="ARBA00022605"/>
    </source>
</evidence>
<evidence type="ECO:0000256" key="5">
    <source>
        <dbReference type="ARBA" id="ARBA00010122"/>
    </source>
</evidence>
<dbReference type="Pfam" id="PF22468">
    <property type="entry name" value="ACT_9"/>
    <property type="match status" value="1"/>
</dbReference>
<evidence type="ECO:0000256" key="14">
    <source>
        <dbReference type="ARBA" id="ARBA00023154"/>
    </source>
</evidence>
<evidence type="ECO:0000256" key="2">
    <source>
        <dbReference type="ARBA" id="ARBA00004766"/>
    </source>
</evidence>
<dbReference type="InterPro" id="IPR001048">
    <property type="entry name" value="Asp/Glu/Uridylate_kinase"/>
</dbReference>
<keyword evidence="13" id="KW-0220">Diaminopimelate biosynthesis</keyword>
<dbReference type="InterPro" id="IPR054352">
    <property type="entry name" value="ACT_Aspartokinase"/>
</dbReference>
<evidence type="ECO:0000256" key="3">
    <source>
        <dbReference type="ARBA" id="ARBA00004986"/>
    </source>
</evidence>
<keyword evidence="14" id="KW-0457">Lysine biosynthesis</keyword>
<evidence type="ECO:0000256" key="17">
    <source>
        <dbReference type="RuleBase" id="RU004249"/>
    </source>
</evidence>
<dbReference type="GO" id="GO:0016301">
    <property type="term" value="F:kinase activity"/>
    <property type="evidence" value="ECO:0007669"/>
    <property type="project" value="UniProtKB-KW"/>
</dbReference>
<keyword evidence="8 17" id="KW-0028">Amino-acid biosynthesis</keyword>
<dbReference type="Proteomes" id="UP001596956">
    <property type="component" value="Unassembled WGS sequence"/>
</dbReference>
<evidence type="ECO:0000256" key="16">
    <source>
        <dbReference type="RuleBase" id="RU003448"/>
    </source>
</evidence>
<dbReference type="InterPro" id="IPR036393">
    <property type="entry name" value="AceGlu_kinase-like_sf"/>
</dbReference>
<comment type="caution">
    <text evidence="21">The sequence shown here is derived from an EMBL/GenBank/DDBJ whole genome shotgun (WGS) entry which is preliminary data.</text>
</comment>
<comment type="pathway">
    <text evidence="3 17">Amino-acid biosynthesis; L-methionine biosynthesis via de novo pathway; L-homoserine from L-aspartate: step 1/3.</text>
</comment>
<gene>
    <name evidence="21" type="ORF">ACFQZU_06980</name>
</gene>